<keyword evidence="2" id="KW-0812">Transmembrane</keyword>
<dbReference type="Proteomes" id="UP001597185">
    <property type="component" value="Unassembled WGS sequence"/>
</dbReference>
<comment type="caution">
    <text evidence="3">The sequence shown here is derived from an EMBL/GenBank/DDBJ whole genome shotgun (WGS) entry which is preliminary data.</text>
</comment>
<reference evidence="3 4" key="1">
    <citation type="journal article" date="2019" name="Int. J. Syst. Evol. Microbiol.">
        <title>The Global Catalogue of Microorganisms (GCM) 10K type strain sequencing project: providing services to taxonomists for standard genome sequencing and annotation.</title>
        <authorList>
            <consortium name="The Broad Institute Genomics Platform"/>
            <consortium name="The Broad Institute Genome Sequencing Center for Infectious Disease"/>
            <person name="Wu L."/>
            <person name="Ma J."/>
        </authorList>
    </citation>
    <scope>NUCLEOTIDE SEQUENCE [LARGE SCALE GENOMIC DNA]</scope>
    <source>
        <strain evidence="3 4">CGMCC 1.12689</strain>
    </source>
</reference>
<evidence type="ECO:0000256" key="1">
    <source>
        <dbReference type="SAM" id="MobiDB-lite"/>
    </source>
</evidence>
<sequence length="82" mass="8673">MSIAGVRTVFGAVQFLVLFIVYVAALTAMSVVRAGRASRRWIVRALTGSGSDGSPRRTLATDATESPYPAGDRESVEESVSP</sequence>
<dbReference type="EMBL" id="JBHUDB010000003">
    <property type="protein sequence ID" value="MFD1570473.1"/>
    <property type="molecule type" value="Genomic_DNA"/>
</dbReference>
<keyword evidence="2" id="KW-0472">Membrane</keyword>
<feature type="transmembrane region" description="Helical" evidence="2">
    <location>
        <begin position="12"/>
        <end position="32"/>
    </location>
</feature>
<organism evidence="3 4">
    <name type="scientific">Halorubrum laminariae</name>
    <dbReference type="NCBI Taxonomy" id="1433523"/>
    <lineage>
        <taxon>Archaea</taxon>
        <taxon>Methanobacteriati</taxon>
        <taxon>Methanobacteriota</taxon>
        <taxon>Stenosarchaea group</taxon>
        <taxon>Halobacteria</taxon>
        <taxon>Halobacteriales</taxon>
        <taxon>Haloferacaceae</taxon>
        <taxon>Halorubrum</taxon>
    </lineage>
</organism>
<keyword evidence="2" id="KW-1133">Transmembrane helix</keyword>
<protein>
    <submittedName>
        <fullName evidence="3">Uncharacterized protein</fullName>
    </submittedName>
</protein>
<name>A0ABD6C0H8_9EURY</name>
<evidence type="ECO:0000256" key="2">
    <source>
        <dbReference type="SAM" id="Phobius"/>
    </source>
</evidence>
<evidence type="ECO:0000313" key="3">
    <source>
        <dbReference type="EMBL" id="MFD1570473.1"/>
    </source>
</evidence>
<accession>A0ABD6C0H8</accession>
<keyword evidence="4" id="KW-1185">Reference proteome</keyword>
<dbReference type="RefSeq" id="WP_256419295.1">
    <property type="nucleotide sequence ID" value="NZ_JANHDL010000014.1"/>
</dbReference>
<proteinExistence type="predicted"/>
<gene>
    <name evidence="3" type="ORF">ACFR9T_07695</name>
</gene>
<feature type="region of interest" description="Disordered" evidence="1">
    <location>
        <begin position="47"/>
        <end position="82"/>
    </location>
</feature>
<dbReference type="AlphaFoldDB" id="A0ABD6C0H8"/>
<evidence type="ECO:0000313" key="4">
    <source>
        <dbReference type="Proteomes" id="UP001597185"/>
    </source>
</evidence>